<accession>A0A921F4Z8</accession>
<keyword evidence="5" id="KW-0560">Oxidoreductase</keyword>
<proteinExistence type="inferred from homology"/>
<evidence type="ECO:0000256" key="6">
    <source>
        <dbReference type="ARBA" id="ARBA00023027"/>
    </source>
</evidence>
<comment type="caution">
    <text evidence="11">The sequence shown here is derived from an EMBL/GenBank/DDBJ whole genome shotgun (WGS) entry which is preliminary data.</text>
</comment>
<feature type="region of interest" description="Disordered" evidence="8">
    <location>
        <begin position="1"/>
        <end position="22"/>
    </location>
</feature>
<protein>
    <recommendedName>
        <fullName evidence="2">NADH:ubiquinone reductase (non-electrogenic)</fullName>
        <ecNumber evidence="2">1.6.5.9</ecNumber>
    </recommendedName>
</protein>
<dbReference type="AlphaFoldDB" id="A0A921F4Z8"/>
<keyword evidence="9" id="KW-0472">Membrane</keyword>
<evidence type="ECO:0000256" key="4">
    <source>
        <dbReference type="ARBA" id="ARBA00022827"/>
    </source>
</evidence>
<dbReference type="PANTHER" id="PTHR43706">
    <property type="entry name" value="NADH DEHYDROGENASE"/>
    <property type="match status" value="1"/>
</dbReference>
<comment type="catalytic activity">
    <reaction evidence="7">
        <text>a quinone + NADH + H(+) = a quinol + NAD(+)</text>
        <dbReference type="Rhea" id="RHEA:46160"/>
        <dbReference type="ChEBI" id="CHEBI:15378"/>
        <dbReference type="ChEBI" id="CHEBI:24646"/>
        <dbReference type="ChEBI" id="CHEBI:57540"/>
        <dbReference type="ChEBI" id="CHEBI:57945"/>
        <dbReference type="ChEBI" id="CHEBI:132124"/>
        <dbReference type="EC" id="1.6.5.9"/>
    </reaction>
</comment>
<dbReference type="PRINTS" id="PR00411">
    <property type="entry name" value="PNDRDTASEI"/>
</dbReference>
<sequence>MAEQTNIDGPIEPYTITGNEPVINDDPAEVSKHRVVVIGSGFGGLSAAQQFKGRDDVEVTIVARTGHHLFQPLLYQVATGILSVGEIAPSTRMILRDQNNARVVLGDVENVDVENKTLYAEMGHVSFAVEYDSLIVAAGAGQSYFGNDHFEVYAPGMKTIDDALELRSRILGCFEQAEITEDDEERRRLLTFIIVGAGPTGVEMAGQVAELAHKTLTDSFRAINPADARVVLLDAAPLVLPPFGENLGGKARQALEKLGVEVQLNAMVQNVDYDGIEVKDSNGEVRRISASCKIWSAGVAASPLGKHLAEQTGAEVDRAGRVMVNEDFSLPGQKNIFLIGDMVNLNNWPGVAPFAQQGGRYVAKLISNELDGASPTQRKPFKYFDKGSMATVSRYSAVVKVGKFEISGFVAWVMWLAVHLATLVGFRNRFMAIVSWGMQVNGNRRAQLTSTKQWAYGRQAMMRLEDKNSSGS</sequence>
<comment type="similarity">
    <text evidence="1">Belongs to the NADH dehydrogenase family.</text>
</comment>
<evidence type="ECO:0000256" key="1">
    <source>
        <dbReference type="ARBA" id="ARBA00005272"/>
    </source>
</evidence>
<evidence type="ECO:0000256" key="8">
    <source>
        <dbReference type="SAM" id="MobiDB-lite"/>
    </source>
</evidence>
<organism evidence="11 12">
    <name type="scientific">Dietzia timorensis</name>
    <dbReference type="NCBI Taxonomy" id="499555"/>
    <lineage>
        <taxon>Bacteria</taxon>
        <taxon>Bacillati</taxon>
        <taxon>Actinomycetota</taxon>
        <taxon>Actinomycetes</taxon>
        <taxon>Mycobacteriales</taxon>
        <taxon>Dietziaceae</taxon>
        <taxon>Dietzia</taxon>
    </lineage>
</organism>
<dbReference type="PRINTS" id="PR00368">
    <property type="entry name" value="FADPNR"/>
</dbReference>
<feature type="transmembrane region" description="Helical" evidence="9">
    <location>
        <begin position="406"/>
        <end position="426"/>
    </location>
</feature>
<keyword evidence="9" id="KW-0812">Transmembrane</keyword>
<dbReference type="EMBL" id="DYXM01000200">
    <property type="protein sequence ID" value="HJE91365.1"/>
    <property type="molecule type" value="Genomic_DNA"/>
</dbReference>
<reference evidence="11" key="2">
    <citation type="submission" date="2021-09" db="EMBL/GenBank/DDBJ databases">
        <authorList>
            <person name="Gilroy R."/>
        </authorList>
    </citation>
    <scope>NUCLEOTIDE SEQUENCE</scope>
    <source>
        <strain evidence="11">ChiGjej1B1-18357</strain>
    </source>
</reference>
<dbReference type="GO" id="GO:0050136">
    <property type="term" value="F:NADH dehydrogenase (quinone) (non-electrogenic) activity"/>
    <property type="evidence" value="ECO:0007669"/>
    <property type="project" value="UniProtKB-EC"/>
</dbReference>
<dbReference type="Pfam" id="PF07992">
    <property type="entry name" value="Pyr_redox_2"/>
    <property type="match status" value="1"/>
</dbReference>
<dbReference type="EC" id="1.6.5.9" evidence="2"/>
<evidence type="ECO:0000256" key="5">
    <source>
        <dbReference type="ARBA" id="ARBA00023002"/>
    </source>
</evidence>
<dbReference type="SUPFAM" id="SSF51905">
    <property type="entry name" value="FAD/NAD(P)-binding domain"/>
    <property type="match status" value="1"/>
</dbReference>
<keyword evidence="6" id="KW-0520">NAD</keyword>
<dbReference type="InterPro" id="IPR045024">
    <property type="entry name" value="NDH-2"/>
</dbReference>
<gene>
    <name evidence="11" type="ORF">K8V11_10195</name>
</gene>
<keyword evidence="9" id="KW-1133">Transmembrane helix</keyword>
<reference evidence="11" key="1">
    <citation type="journal article" date="2021" name="PeerJ">
        <title>Extensive microbial diversity within the chicken gut microbiome revealed by metagenomics and culture.</title>
        <authorList>
            <person name="Gilroy R."/>
            <person name="Ravi A."/>
            <person name="Getino M."/>
            <person name="Pursley I."/>
            <person name="Horton D.L."/>
            <person name="Alikhan N.F."/>
            <person name="Baker D."/>
            <person name="Gharbi K."/>
            <person name="Hall N."/>
            <person name="Watson M."/>
            <person name="Adriaenssens E.M."/>
            <person name="Foster-Nyarko E."/>
            <person name="Jarju S."/>
            <person name="Secka A."/>
            <person name="Antonio M."/>
            <person name="Oren A."/>
            <person name="Chaudhuri R.R."/>
            <person name="La Ragione R."/>
            <person name="Hildebrand F."/>
            <person name="Pallen M.J."/>
        </authorList>
    </citation>
    <scope>NUCLEOTIDE SEQUENCE</scope>
    <source>
        <strain evidence="11">ChiGjej1B1-18357</strain>
    </source>
</reference>
<feature type="domain" description="FAD/NAD(P)-binding" evidence="10">
    <location>
        <begin position="34"/>
        <end position="359"/>
    </location>
</feature>
<dbReference type="InterPro" id="IPR036188">
    <property type="entry name" value="FAD/NAD-bd_sf"/>
</dbReference>
<dbReference type="Gene3D" id="3.50.50.100">
    <property type="match status" value="1"/>
</dbReference>
<dbReference type="InterPro" id="IPR023753">
    <property type="entry name" value="FAD/NAD-binding_dom"/>
</dbReference>
<evidence type="ECO:0000259" key="10">
    <source>
        <dbReference type="Pfam" id="PF07992"/>
    </source>
</evidence>
<evidence type="ECO:0000256" key="2">
    <source>
        <dbReference type="ARBA" id="ARBA00012637"/>
    </source>
</evidence>
<name>A0A921F4Z8_9ACTN</name>
<evidence type="ECO:0000256" key="7">
    <source>
        <dbReference type="ARBA" id="ARBA00047599"/>
    </source>
</evidence>
<dbReference type="RefSeq" id="WP_303913594.1">
    <property type="nucleotide sequence ID" value="NZ_DYXM01000200.1"/>
</dbReference>
<keyword evidence="3" id="KW-0285">Flavoprotein</keyword>
<evidence type="ECO:0000256" key="3">
    <source>
        <dbReference type="ARBA" id="ARBA00022630"/>
    </source>
</evidence>
<evidence type="ECO:0000256" key="9">
    <source>
        <dbReference type="SAM" id="Phobius"/>
    </source>
</evidence>
<evidence type="ECO:0000313" key="11">
    <source>
        <dbReference type="EMBL" id="HJE91365.1"/>
    </source>
</evidence>
<dbReference type="Proteomes" id="UP000776650">
    <property type="component" value="Unassembled WGS sequence"/>
</dbReference>
<keyword evidence="4" id="KW-0274">FAD</keyword>
<dbReference type="PANTHER" id="PTHR43706:SF47">
    <property type="entry name" value="EXTERNAL NADH-UBIQUINONE OXIDOREDUCTASE 1, MITOCHONDRIAL-RELATED"/>
    <property type="match status" value="1"/>
</dbReference>
<evidence type="ECO:0000313" key="12">
    <source>
        <dbReference type="Proteomes" id="UP000776650"/>
    </source>
</evidence>